<dbReference type="EMBL" id="LVVM01004817">
    <property type="protein sequence ID" value="OJA12111.1"/>
    <property type="molecule type" value="Genomic_DNA"/>
</dbReference>
<proteinExistence type="predicted"/>
<organism evidence="1 2">
    <name type="scientific">Rhizopogon vesiculosus</name>
    <dbReference type="NCBI Taxonomy" id="180088"/>
    <lineage>
        <taxon>Eukaryota</taxon>
        <taxon>Fungi</taxon>
        <taxon>Dikarya</taxon>
        <taxon>Basidiomycota</taxon>
        <taxon>Agaricomycotina</taxon>
        <taxon>Agaricomycetes</taxon>
        <taxon>Agaricomycetidae</taxon>
        <taxon>Boletales</taxon>
        <taxon>Suillineae</taxon>
        <taxon>Rhizopogonaceae</taxon>
        <taxon>Rhizopogon</taxon>
    </lineage>
</organism>
<protein>
    <submittedName>
        <fullName evidence="1">Uncharacterized protein</fullName>
    </submittedName>
</protein>
<keyword evidence="2" id="KW-1185">Reference proteome</keyword>
<accession>A0A1J8PUE0</accession>
<reference evidence="1 2" key="1">
    <citation type="submission" date="2016-03" db="EMBL/GenBank/DDBJ databases">
        <title>Comparative genomics of the ectomycorrhizal sister species Rhizopogon vinicolor and Rhizopogon vesiculosus (Basidiomycota: Boletales) reveals a divergence of the mating type B locus.</title>
        <authorList>
            <person name="Mujic A.B."/>
            <person name="Kuo A."/>
            <person name="Tritt A."/>
            <person name="Lipzen A."/>
            <person name="Chen C."/>
            <person name="Johnson J."/>
            <person name="Sharma A."/>
            <person name="Barry K."/>
            <person name="Grigoriev I.V."/>
            <person name="Spatafora J.W."/>
        </authorList>
    </citation>
    <scope>NUCLEOTIDE SEQUENCE [LARGE SCALE GENOMIC DNA]</scope>
    <source>
        <strain evidence="1 2">AM-OR11-056</strain>
    </source>
</reference>
<sequence length="23" mass="2441">MHETVSNPSHAIICCTLNGAVDQ</sequence>
<evidence type="ECO:0000313" key="1">
    <source>
        <dbReference type="EMBL" id="OJA12111.1"/>
    </source>
</evidence>
<dbReference type="AlphaFoldDB" id="A0A1J8PUE0"/>
<gene>
    <name evidence="1" type="ORF">AZE42_12122</name>
</gene>
<comment type="caution">
    <text evidence="1">The sequence shown here is derived from an EMBL/GenBank/DDBJ whole genome shotgun (WGS) entry which is preliminary data.</text>
</comment>
<dbReference type="Proteomes" id="UP000183567">
    <property type="component" value="Unassembled WGS sequence"/>
</dbReference>
<evidence type="ECO:0000313" key="2">
    <source>
        <dbReference type="Proteomes" id="UP000183567"/>
    </source>
</evidence>
<name>A0A1J8PUE0_9AGAM</name>